<comment type="caution">
    <text evidence="1">The sequence shown here is derived from an EMBL/GenBank/DDBJ whole genome shotgun (WGS) entry which is preliminary data.</text>
</comment>
<name>A0ACB9DYH5_CICIN</name>
<dbReference type="EMBL" id="CM042012">
    <property type="protein sequence ID" value="KAI3751739.1"/>
    <property type="molecule type" value="Genomic_DNA"/>
</dbReference>
<organism evidence="1 2">
    <name type="scientific">Cichorium intybus</name>
    <name type="common">Chicory</name>
    <dbReference type="NCBI Taxonomy" id="13427"/>
    <lineage>
        <taxon>Eukaryota</taxon>
        <taxon>Viridiplantae</taxon>
        <taxon>Streptophyta</taxon>
        <taxon>Embryophyta</taxon>
        <taxon>Tracheophyta</taxon>
        <taxon>Spermatophyta</taxon>
        <taxon>Magnoliopsida</taxon>
        <taxon>eudicotyledons</taxon>
        <taxon>Gunneridae</taxon>
        <taxon>Pentapetalae</taxon>
        <taxon>asterids</taxon>
        <taxon>campanulids</taxon>
        <taxon>Asterales</taxon>
        <taxon>Asteraceae</taxon>
        <taxon>Cichorioideae</taxon>
        <taxon>Cichorieae</taxon>
        <taxon>Cichoriinae</taxon>
        <taxon>Cichorium</taxon>
    </lineage>
</organism>
<reference evidence="1 2" key="2">
    <citation type="journal article" date="2022" name="Mol. Ecol. Resour.">
        <title>The genomes of chicory, endive, great burdock and yacon provide insights into Asteraceae paleo-polyploidization history and plant inulin production.</title>
        <authorList>
            <person name="Fan W."/>
            <person name="Wang S."/>
            <person name="Wang H."/>
            <person name="Wang A."/>
            <person name="Jiang F."/>
            <person name="Liu H."/>
            <person name="Zhao H."/>
            <person name="Xu D."/>
            <person name="Zhang Y."/>
        </authorList>
    </citation>
    <scope>NUCLEOTIDE SEQUENCE [LARGE SCALE GENOMIC DNA]</scope>
    <source>
        <strain evidence="2">cv. Punajuju</strain>
        <tissue evidence="1">Leaves</tissue>
    </source>
</reference>
<protein>
    <submittedName>
        <fullName evidence="1">Uncharacterized protein</fullName>
    </submittedName>
</protein>
<keyword evidence="2" id="KW-1185">Reference proteome</keyword>
<gene>
    <name evidence="1" type="ORF">L2E82_22830</name>
</gene>
<evidence type="ECO:0000313" key="2">
    <source>
        <dbReference type="Proteomes" id="UP001055811"/>
    </source>
</evidence>
<sequence>MVLGERRKRCNAKISKSGKPHALMKISRKRRNVIPIGIVVCGYKKAHKHQHKHGGLKKKSRGKKSIAKAVVEDDNAKEVEEGGSDDNDSIAGLLDRKSPGSDRRSQIEFECNIDSHKIFLD</sequence>
<reference evidence="2" key="1">
    <citation type="journal article" date="2022" name="Mol. Ecol. Resour.">
        <title>The genomes of chicory, endive, great burdock and yacon provide insights into Asteraceae palaeo-polyploidization history and plant inulin production.</title>
        <authorList>
            <person name="Fan W."/>
            <person name="Wang S."/>
            <person name="Wang H."/>
            <person name="Wang A."/>
            <person name="Jiang F."/>
            <person name="Liu H."/>
            <person name="Zhao H."/>
            <person name="Xu D."/>
            <person name="Zhang Y."/>
        </authorList>
    </citation>
    <scope>NUCLEOTIDE SEQUENCE [LARGE SCALE GENOMIC DNA]</scope>
    <source>
        <strain evidence="2">cv. Punajuju</strain>
    </source>
</reference>
<evidence type="ECO:0000313" key="1">
    <source>
        <dbReference type="EMBL" id="KAI3751739.1"/>
    </source>
</evidence>
<accession>A0ACB9DYH5</accession>
<dbReference type="Proteomes" id="UP001055811">
    <property type="component" value="Linkage Group LG04"/>
</dbReference>
<proteinExistence type="predicted"/>